<dbReference type="EMBL" id="ASHM01030653">
    <property type="protein sequence ID" value="PNX76442.1"/>
    <property type="molecule type" value="Genomic_DNA"/>
</dbReference>
<feature type="region of interest" description="Disordered" evidence="1">
    <location>
        <begin position="125"/>
        <end position="165"/>
    </location>
</feature>
<gene>
    <name evidence="2" type="ORF">L195_g032390</name>
</gene>
<dbReference type="ExpressionAtlas" id="A0A2K3LD42">
    <property type="expression patterns" value="baseline"/>
</dbReference>
<comment type="caution">
    <text evidence="2">The sequence shown here is derived from an EMBL/GenBank/DDBJ whole genome shotgun (WGS) entry which is preliminary data.</text>
</comment>
<dbReference type="AlphaFoldDB" id="A0A2K3LD42"/>
<evidence type="ECO:0000256" key="1">
    <source>
        <dbReference type="SAM" id="MobiDB-lite"/>
    </source>
</evidence>
<reference evidence="2 3" key="1">
    <citation type="journal article" date="2014" name="Am. J. Bot.">
        <title>Genome assembly and annotation for red clover (Trifolium pratense; Fabaceae).</title>
        <authorList>
            <person name="Istvanek J."/>
            <person name="Jaros M."/>
            <person name="Krenek A."/>
            <person name="Repkova J."/>
        </authorList>
    </citation>
    <scope>NUCLEOTIDE SEQUENCE [LARGE SCALE GENOMIC DNA]</scope>
    <source>
        <strain evidence="3">cv. Tatra</strain>
        <tissue evidence="2">Young leaves</tissue>
    </source>
</reference>
<reference evidence="2 3" key="2">
    <citation type="journal article" date="2017" name="Front. Plant Sci.">
        <title>Gene Classification and Mining of Molecular Markers Useful in Red Clover (Trifolium pratense) Breeding.</title>
        <authorList>
            <person name="Istvanek J."/>
            <person name="Dluhosova J."/>
            <person name="Dluhos P."/>
            <person name="Patkova L."/>
            <person name="Nedelnik J."/>
            <person name="Repkova J."/>
        </authorList>
    </citation>
    <scope>NUCLEOTIDE SEQUENCE [LARGE SCALE GENOMIC DNA]</scope>
    <source>
        <strain evidence="3">cv. Tatra</strain>
        <tissue evidence="2">Young leaves</tissue>
    </source>
</reference>
<dbReference type="Proteomes" id="UP000236291">
    <property type="component" value="Unassembled WGS sequence"/>
</dbReference>
<name>A0A2K3LD42_TRIPR</name>
<organism evidence="2 3">
    <name type="scientific">Trifolium pratense</name>
    <name type="common">Red clover</name>
    <dbReference type="NCBI Taxonomy" id="57577"/>
    <lineage>
        <taxon>Eukaryota</taxon>
        <taxon>Viridiplantae</taxon>
        <taxon>Streptophyta</taxon>
        <taxon>Embryophyta</taxon>
        <taxon>Tracheophyta</taxon>
        <taxon>Spermatophyta</taxon>
        <taxon>Magnoliopsida</taxon>
        <taxon>eudicotyledons</taxon>
        <taxon>Gunneridae</taxon>
        <taxon>Pentapetalae</taxon>
        <taxon>rosids</taxon>
        <taxon>fabids</taxon>
        <taxon>Fabales</taxon>
        <taxon>Fabaceae</taxon>
        <taxon>Papilionoideae</taxon>
        <taxon>50 kb inversion clade</taxon>
        <taxon>NPAAA clade</taxon>
        <taxon>Hologalegina</taxon>
        <taxon>IRL clade</taxon>
        <taxon>Trifolieae</taxon>
        <taxon>Trifolium</taxon>
    </lineage>
</organism>
<accession>A0A2K3LD42</accession>
<proteinExistence type="predicted"/>
<feature type="non-terminal residue" evidence="2">
    <location>
        <position position="1"/>
    </location>
</feature>
<protein>
    <submittedName>
        <fullName evidence="2">Uncharacterized protein</fullName>
    </submittedName>
</protein>
<evidence type="ECO:0000313" key="2">
    <source>
        <dbReference type="EMBL" id="PNX76442.1"/>
    </source>
</evidence>
<evidence type="ECO:0000313" key="3">
    <source>
        <dbReference type="Proteomes" id="UP000236291"/>
    </source>
</evidence>
<sequence>HVQQPEWDPTKDKWLVDLVTLAAGQQGAFSTWGANKPSGANKPPLKTVKGWEMVADLFNAQMFPPDMQQHHFKATDMSCRLMFLKKQFEKVKIKPEGYGPEFLDSLKQLFKKHKLTIPQIMLDHGDEMERPSYKSPKRTPSGSSGRYKPYPRANSPYPGVNYTTPSSAATTSNACHACQPRNKIRDECSKILVSQEMNFDIIHSIMERITSEEMKKLIDCPVEHKTYFAQQLEPGSKDDEDEDEDVEFASMVPRIICNWQ</sequence>